<feature type="domain" description="C2H2-type" evidence="1">
    <location>
        <begin position="628"/>
        <end position="650"/>
    </location>
</feature>
<comment type="caution">
    <text evidence="2">The sequence shown here is derived from an EMBL/GenBank/DDBJ whole genome shotgun (WGS) entry which is preliminary data.</text>
</comment>
<feature type="domain" description="C2H2-type" evidence="1">
    <location>
        <begin position="506"/>
        <end position="528"/>
    </location>
</feature>
<keyword evidence="3" id="KW-1185">Reference proteome</keyword>
<dbReference type="PANTHER" id="PTHR47487:SF4">
    <property type="entry name" value="OS08G0441900 PROTEIN"/>
    <property type="match status" value="1"/>
</dbReference>
<evidence type="ECO:0000313" key="2">
    <source>
        <dbReference type="EMBL" id="KAK1607672.1"/>
    </source>
</evidence>
<proteinExistence type="predicted"/>
<dbReference type="EMBL" id="JAUUTY010000007">
    <property type="protein sequence ID" value="KAK1607672.1"/>
    <property type="molecule type" value="Genomic_DNA"/>
</dbReference>
<dbReference type="Gene3D" id="3.30.160.60">
    <property type="entry name" value="Classic Zinc Finger"/>
    <property type="match status" value="8"/>
</dbReference>
<dbReference type="Pfam" id="PF12874">
    <property type="entry name" value="zf-met"/>
    <property type="match status" value="8"/>
</dbReference>
<dbReference type="InterPro" id="IPR013087">
    <property type="entry name" value="Znf_C2H2_type"/>
</dbReference>
<dbReference type="InterPro" id="IPR036236">
    <property type="entry name" value="Znf_C2H2_sf"/>
</dbReference>
<dbReference type="Proteomes" id="UP001231189">
    <property type="component" value="Unassembled WGS sequence"/>
</dbReference>
<evidence type="ECO:0000313" key="3">
    <source>
        <dbReference type="Proteomes" id="UP001231189"/>
    </source>
</evidence>
<protein>
    <recommendedName>
        <fullName evidence="1">C2H2-type domain-containing protein</fullName>
    </recommendedName>
</protein>
<dbReference type="GO" id="GO:0003676">
    <property type="term" value="F:nucleic acid binding"/>
    <property type="evidence" value="ECO:0007669"/>
    <property type="project" value="InterPro"/>
</dbReference>
<feature type="domain" description="C2H2-type" evidence="1">
    <location>
        <begin position="264"/>
        <end position="286"/>
    </location>
</feature>
<name>A0AAD8QS01_LOLMU</name>
<dbReference type="InterPro" id="IPR003604">
    <property type="entry name" value="Matrin/U1-like-C_Znf_C2H2"/>
</dbReference>
<sequence length="658" mass="73686">MPKPLSPAMDFARRAAAGADADDIYGMRIPSPDAHMTIDELRLEFFHEGIRQQVILAELAERWKLEAKFQRELSLYGGGATSSPHREPLDVPLSLSGASTSRLHINDQIMESYEPPWRRAASEEDAPIVGAKLCKNAISGVKRKRTAESPSLMCSICDTRCYCDQENIEALLGGGKGNEEKLYEKKALQLAHKSQKSVSRWMCIICDANCKSQFDLESHLRGRRHQDNIKALQREGKGTEVKLHEKKQPQLADMNQIPVSRWMCSTCNANCTSQSDLDNHLRSRRHQVQALQGEVKGTKPKLYEKNEPWLLDMNQKPSSRWMCSICKSNCISQSDLEIHLGGRRHQENIEALQGEGKGTGAKLYEKNASQLADMNQKASPRWMCSICNANCKSQANLESHLGGRRHQENIEALQGEGKGTEVKLYEKKEPQLADMNQEPSSRWMCSICNANCTSQSNLENHLRGRNHQENIEALQGVGMGTEAKLYANNEAQLADMSQQPSARWMCNICNASCTSQSNLESHLRGRRHQENIEALQGEGKGTGAKLYEKNASQLADMNQKASPRWMCSICNANCKSQANLESHLGGRRHQENIESLQGEGMGTEEKLHENKAPQFAYKNHKPVPGWVCSLCNADCTSQSDLKSHLQGRRHEMNLQAQA</sequence>
<dbReference type="GO" id="GO:0008270">
    <property type="term" value="F:zinc ion binding"/>
    <property type="evidence" value="ECO:0007669"/>
    <property type="project" value="InterPro"/>
</dbReference>
<dbReference type="SUPFAM" id="SSF57667">
    <property type="entry name" value="beta-beta-alpha zinc fingers"/>
    <property type="match status" value="8"/>
</dbReference>
<dbReference type="PROSITE" id="PS00028">
    <property type="entry name" value="ZINC_FINGER_C2H2_1"/>
    <property type="match status" value="4"/>
</dbReference>
<dbReference type="SMART" id="SM00355">
    <property type="entry name" value="ZnF_C2H2"/>
    <property type="match status" value="8"/>
</dbReference>
<feature type="domain" description="C2H2-type" evidence="1">
    <location>
        <begin position="445"/>
        <end position="467"/>
    </location>
</feature>
<accession>A0AAD8QS01</accession>
<organism evidence="2 3">
    <name type="scientific">Lolium multiflorum</name>
    <name type="common">Italian ryegrass</name>
    <name type="synonym">Lolium perenne subsp. multiflorum</name>
    <dbReference type="NCBI Taxonomy" id="4521"/>
    <lineage>
        <taxon>Eukaryota</taxon>
        <taxon>Viridiplantae</taxon>
        <taxon>Streptophyta</taxon>
        <taxon>Embryophyta</taxon>
        <taxon>Tracheophyta</taxon>
        <taxon>Spermatophyta</taxon>
        <taxon>Magnoliopsida</taxon>
        <taxon>Liliopsida</taxon>
        <taxon>Poales</taxon>
        <taxon>Poaceae</taxon>
        <taxon>BOP clade</taxon>
        <taxon>Pooideae</taxon>
        <taxon>Poodae</taxon>
        <taxon>Poeae</taxon>
        <taxon>Poeae Chloroplast Group 2 (Poeae type)</taxon>
        <taxon>Loliodinae</taxon>
        <taxon>Loliinae</taxon>
        <taxon>Lolium</taxon>
    </lineage>
</organism>
<gene>
    <name evidence="2" type="ORF">QYE76_031345</name>
</gene>
<reference evidence="2" key="1">
    <citation type="submission" date="2023-07" db="EMBL/GenBank/DDBJ databases">
        <title>A chromosome-level genome assembly of Lolium multiflorum.</title>
        <authorList>
            <person name="Chen Y."/>
            <person name="Copetti D."/>
            <person name="Kolliker R."/>
            <person name="Studer B."/>
        </authorList>
    </citation>
    <scope>NUCLEOTIDE SEQUENCE</scope>
    <source>
        <strain evidence="2">02402/16</strain>
        <tissue evidence="2">Leaf</tissue>
    </source>
</reference>
<dbReference type="SMART" id="SM00451">
    <property type="entry name" value="ZnF_U1"/>
    <property type="match status" value="8"/>
</dbReference>
<dbReference type="AlphaFoldDB" id="A0AAD8QS01"/>
<evidence type="ECO:0000259" key="1">
    <source>
        <dbReference type="PROSITE" id="PS00028"/>
    </source>
</evidence>
<dbReference type="PANTHER" id="PTHR47487">
    <property type="entry name" value="OS06G0651300 PROTEIN-RELATED"/>
    <property type="match status" value="1"/>
</dbReference>